<keyword evidence="2 3" id="KW-0808">Transferase</keyword>
<dbReference type="AlphaFoldDB" id="A0A7Z8E1B7"/>
<dbReference type="Gene3D" id="3.40.640.10">
    <property type="entry name" value="Type I PLP-dependent aspartate aminotransferase-like (Major domain)"/>
    <property type="match status" value="1"/>
</dbReference>
<dbReference type="InterPro" id="IPR005814">
    <property type="entry name" value="Aminotrans_3"/>
</dbReference>
<evidence type="ECO:0000313" key="4">
    <source>
        <dbReference type="Proteomes" id="UP000291949"/>
    </source>
</evidence>
<dbReference type="GO" id="GO:0030170">
    <property type="term" value="F:pyridoxal phosphate binding"/>
    <property type="evidence" value="ECO:0007669"/>
    <property type="project" value="InterPro"/>
</dbReference>
<gene>
    <name evidence="3" type="ORF">EQ811_16710</name>
</gene>
<protein>
    <submittedName>
        <fullName evidence="3">Aminotransferase class III-fold pyridoxal phosphate-dependent enzyme</fullName>
    </submittedName>
</protein>
<dbReference type="GO" id="GO:0009102">
    <property type="term" value="P:biotin biosynthetic process"/>
    <property type="evidence" value="ECO:0007669"/>
    <property type="project" value="TreeGrafter"/>
</dbReference>
<dbReference type="Proteomes" id="UP000291949">
    <property type="component" value="Unassembled WGS sequence"/>
</dbReference>
<dbReference type="PANTHER" id="PTHR42684:SF17">
    <property type="entry name" value="ADENOSYLMETHIONINE-8-AMINO-7-OXONONANOATE AMINOTRANSFERASE"/>
    <property type="match status" value="1"/>
</dbReference>
<feature type="non-terminal residue" evidence="3">
    <location>
        <position position="1"/>
    </location>
</feature>
<evidence type="ECO:0000256" key="2">
    <source>
        <dbReference type="ARBA" id="ARBA00022679"/>
    </source>
</evidence>
<proteinExistence type="predicted"/>
<accession>A0A7Z8E1B7</accession>
<dbReference type="EMBL" id="SCHC01000793">
    <property type="protein sequence ID" value="TBW67802.1"/>
    <property type="molecule type" value="Genomic_DNA"/>
</dbReference>
<dbReference type="Pfam" id="PF00202">
    <property type="entry name" value="Aminotran_3"/>
    <property type="match status" value="1"/>
</dbReference>
<dbReference type="InterPro" id="IPR015424">
    <property type="entry name" value="PyrdxlP-dep_Trfase"/>
</dbReference>
<evidence type="ECO:0000256" key="1">
    <source>
        <dbReference type="ARBA" id="ARBA00022576"/>
    </source>
</evidence>
<name>A0A7Z8E1B7_STACP</name>
<sequence length="129" mass="14103">PLILGATGLFVHPHGFLKAVEQLCTTYDVLLICDEVAVGFGRTGEMFACNHEDVQPDIMCLGKAITGGYLPLAATLTSQKIYDAFLSQSHGKNTFFHGHTYTGNQLVCSVALENINLFKKKHLIGHIQK</sequence>
<organism evidence="3 4">
    <name type="scientific">Staphylococcus capitis</name>
    <dbReference type="NCBI Taxonomy" id="29388"/>
    <lineage>
        <taxon>Bacteria</taxon>
        <taxon>Bacillati</taxon>
        <taxon>Bacillota</taxon>
        <taxon>Bacilli</taxon>
        <taxon>Bacillales</taxon>
        <taxon>Staphylococcaceae</taxon>
        <taxon>Staphylococcus</taxon>
    </lineage>
</organism>
<feature type="non-terminal residue" evidence="3">
    <location>
        <position position="129"/>
    </location>
</feature>
<dbReference type="SUPFAM" id="SSF53383">
    <property type="entry name" value="PLP-dependent transferases"/>
    <property type="match status" value="1"/>
</dbReference>
<dbReference type="PROSITE" id="PS00600">
    <property type="entry name" value="AA_TRANSFER_CLASS_3"/>
    <property type="match status" value="1"/>
</dbReference>
<evidence type="ECO:0000313" key="3">
    <source>
        <dbReference type="EMBL" id="TBW67802.1"/>
    </source>
</evidence>
<dbReference type="PANTHER" id="PTHR42684">
    <property type="entry name" value="ADENOSYLMETHIONINE-8-AMINO-7-OXONONANOATE AMINOTRANSFERASE"/>
    <property type="match status" value="1"/>
</dbReference>
<dbReference type="InterPro" id="IPR049704">
    <property type="entry name" value="Aminotrans_3_PPA_site"/>
</dbReference>
<dbReference type="GO" id="GO:0004015">
    <property type="term" value="F:adenosylmethionine-8-amino-7-oxononanoate transaminase activity"/>
    <property type="evidence" value="ECO:0007669"/>
    <property type="project" value="TreeGrafter"/>
</dbReference>
<dbReference type="InterPro" id="IPR015421">
    <property type="entry name" value="PyrdxlP-dep_Trfase_major"/>
</dbReference>
<dbReference type="RefSeq" id="WP_154812466.1">
    <property type="nucleotide sequence ID" value="NZ_SCHC01000793.1"/>
</dbReference>
<comment type="caution">
    <text evidence="3">The sequence shown here is derived from an EMBL/GenBank/DDBJ whole genome shotgun (WGS) entry which is preliminary data.</text>
</comment>
<reference evidence="3 4" key="1">
    <citation type="journal article" date="2019" name="Sci. Transl. Med.">
        <title>Quorum sensing between bacterial species on the skin protects against epidermal injury in atopic dermatitis.</title>
        <authorList>
            <person name="Williams M.R."/>
        </authorList>
    </citation>
    <scope>NUCLEOTIDE SEQUENCE [LARGE SCALE GENOMIC DNA]</scope>
    <source>
        <strain evidence="3 4">H8</strain>
    </source>
</reference>
<keyword evidence="1 3" id="KW-0032">Aminotransferase</keyword>